<dbReference type="HOGENOM" id="CLU_1438138_0_0_2"/>
<evidence type="ECO:0000313" key="3">
    <source>
        <dbReference type="Proteomes" id="UP000066529"/>
    </source>
</evidence>
<name>A0A0E3KXV6_METTT</name>
<dbReference type="GeneID" id="41601975"/>
<dbReference type="Proteomes" id="UP000066529">
    <property type="component" value="Chromosome"/>
</dbReference>
<dbReference type="KEGG" id="mthr:MSTHT_0052"/>
<accession>A0A0E3KXV6</accession>
<protein>
    <recommendedName>
        <fullName evidence="1">DUF306 domain-containing protein</fullName>
    </recommendedName>
</protein>
<dbReference type="Pfam" id="PF03724">
    <property type="entry name" value="META"/>
    <property type="match status" value="1"/>
</dbReference>
<proteinExistence type="predicted"/>
<dbReference type="Gene3D" id="2.40.128.270">
    <property type="match status" value="1"/>
</dbReference>
<evidence type="ECO:0000259" key="1">
    <source>
        <dbReference type="Pfam" id="PF03724"/>
    </source>
</evidence>
<dbReference type="PANTHER" id="PTHR35535:SF2">
    <property type="entry name" value="DUF306 DOMAIN-CONTAINING PROTEIN"/>
    <property type="match status" value="1"/>
</dbReference>
<dbReference type="PANTHER" id="PTHR35535">
    <property type="entry name" value="HEAT SHOCK PROTEIN HSLJ"/>
    <property type="match status" value="1"/>
</dbReference>
<dbReference type="PATRIC" id="fig|523844.20.peg.72"/>
<dbReference type="STRING" id="523844.MSTHT_0052"/>
<sequence>MKIKVKIRNKSRSLVSLSFIAIIIVVLFSSGCAEQGVSSPESDEQPVNSDGISVENLTNIEWQWIGFQQSDSPENRTVVPDPENYTLAFFSDNTYYVKADCNSGGGNYILEGDSLSLDPPVMTLIACGPESLDNEYLSLLSNVSSAAFENEQLILHSGSTGQKMFFISGGRTEQSI</sequence>
<dbReference type="PROSITE" id="PS51257">
    <property type="entry name" value="PROKAR_LIPOPROTEIN"/>
    <property type="match status" value="1"/>
</dbReference>
<dbReference type="RefSeq" id="WP_048166084.1">
    <property type="nucleotide sequence ID" value="NZ_CP009501.1"/>
</dbReference>
<dbReference type="AlphaFoldDB" id="A0A0E3KXV6"/>
<dbReference type="InterPro" id="IPR005184">
    <property type="entry name" value="DUF306_Meta_HslJ"/>
</dbReference>
<evidence type="ECO:0000313" key="2">
    <source>
        <dbReference type="EMBL" id="AKB11810.1"/>
    </source>
</evidence>
<dbReference type="InterPro" id="IPR038670">
    <property type="entry name" value="HslJ-like_sf"/>
</dbReference>
<organism evidence="2 3">
    <name type="scientific">Methanosarcina thermophila (strain ATCC 43570 / DSM 1825 / OCM 12 / VKM B-1830 / TM-1)</name>
    <dbReference type="NCBI Taxonomy" id="523844"/>
    <lineage>
        <taxon>Archaea</taxon>
        <taxon>Methanobacteriati</taxon>
        <taxon>Methanobacteriota</taxon>
        <taxon>Stenosarchaea group</taxon>
        <taxon>Methanomicrobia</taxon>
        <taxon>Methanosarcinales</taxon>
        <taxon>Methanosarcinaceae</taxon>
        <taxon>Methanosarcina</taxon>
    </lineage>
</organism>
<gene>
    <name evidence="2" type="ORF">MSTHT_0052</name>
</gene>
<dbReference type="InterPro" id="IPR053147">
    <property type="entry name" value="Hsp_HslJ-like"/>
</dbReference>
<reference evidence="2 3" key="1">
    <citation type="submission" date="2014-07" db="EMBL/GenBank/DDBJ databases">
        <title>Methanogenic archaea and the global carbon cycle.</title>
        <authorList>
            <person name="Henriksen J.R."/>
            <person name="Luke J."/>
            <person name="Reinhart S."/>
            <person name="Benedict M.N."/>
            <person name="Youngblut N.D."/>
            <person name="Metcalf M.E."/>
            <person name="Whitaker R.J."/>
            <person name="Metcalf W.W."/>
        </authorList>
    </citation>
    <scope>NUCLEOTIDE SEQUENCE [LARGE SCALE GENOMIC DNA]</scope>
    <source>
        <strain evidence="3">ATCC 43570 / DSM 1825 / OCM 12 / VKM B-1830 / TM-1</strain>
    </source>
</reference>
<dbReference type="EMBL" id="CP009501">
    <property type="protein sequence ID" value="AKB11810.1"/>
    <property type="molecule type" value="Genomic_DNA"/>
</dbReference>
<feature type="domain" description="DUF306" evidence="1">
    <location>
        <begin position="56"/>
        <end position="164"/>
    </location>
</feature>
<dbReference type="OrthoDB" id="140758at2157"/>